<dbReference type="AlphaFoldDB" id="A0AAN7WJD4"/>
<proteinExistence type="predicted"/>
<evidence type="ECO:0000313" key="2">
    <source>
        <dbReference type="Proteomes" id="UP001310594"/>
    </source>
</evidence>
<dbReference type="EMBL" id="JAVRQU010000001">
    <property type="protein sequence ID" value="KAK5707770.1"/>
    <property type="molecule type" value="Genomic_DNA"/>
</dbReference>
<reference evidence="1" key="1">
    <citation type="submission" date="2023-08" db="EMBL/GenBank/DDBJ databases">
        <title>Black Yeasts Isolated from many extreme environments.</title>
        <authorList>
            <person name="Coleine C."/>
            <person name="Stajich J.E."/>
            <person name="Selbmann L."/>
        </authorList>
    </citation>
    <scope>NUCLEOTIDE SEQUENCE</scope>
    <source>
        <strain evidence="1">CCFEE 5810</strain>
    </source>
</reference>
<comment type="caution">
    <text evidence="1">The sequence shown here is derived from an EMBL/GenBank/DDBJ whole genome shotgun (WGS) entry which is preliminary data.</text>
</comment>
<organism evidence="1 2">
    <name type="scientific">Elasticomyces elasticus</name>
    <dbReference type="NCBI Taxonomy" id="574655"/>
    <lineage>
        <taxon>Eukaryota</taxon>
        <taxon>Fungi</taxon>
        <taxon>Dikarya</taxon>
        <taxon>Ascomycota</taxon>
        <taxon>Pezizomycotina</taxon>
        <taxon>Dothideomycetes</taxon>
        <taxon>Dothideomycetidae</taxon>
        <taxon>Mycosphaerellales</taxon>
        <taxon>Teratosphaeriaceae</taxon>
        <taxon>Elasticomyces</taxon>
    </lineage>
</organism>
<sequence length="193" mass="21901">MTRNEALDGPIKIHGWRFKATLFTEAGVGYTVKPAVMDSKGENNFVSYEVVRRMGLTGIELNLNIAGIVWPVDFIVDYRLNARHLELGQSGILDFNAQAERMVTPKKQVVPRVTVWEQGMGHRKHPVESIGATAQTITVEAAGTWEQHIHARGESITERKNRLAGLQRAETERRRRAYEALDDEYLRRRAAIH</sequence>
<name>A0AAN7WJD4_9PEZI</name>
<protein>
    <submittedName>
        <fullName evidence="1">Uncharacterized protein</fullName>
    </submittedName>
</protein>
<dbReference type="Proteomes" id="UP001310594">
    <property type="component" value="Unassembled WGS sequence"/>
</dbReference>
<gene>
    <name evidence="1" type="ORF">LTR97_000308</name>
</gene>
<evidence type="ECO:0000313" key="1">
    <source>
        <dbReference type="EMBL" id="KAK5707770.1"/>
    </source>
</evidence>
<accession>A0AAN7WJD4</accession>